<dbReference type="InterPro" id="IPR000068">
    <property type="entry name" value="GPCR_3_Ca_sens_rcpt-rel"/>
</dbReference>
<reference evidence="15" key="2">
    <citation type="submission" date="2025-09" db="UniProtKB">
        <authorList>
            <consortium name="Ensembl"/>
        </authorList>
    </citation>
    <scope>IDENTIFICATION</scope>
</reference>
<dbReference type="InterPro" id="IPR038550">
    <property type="entry name" value="GPCR_3_9-Cys_sf"/>
</dbReference>
<keyword evidence="11" id="KW-0807">Transducer</keyword>
<feature type="signal peptide" evidence="13">
    <location>
        <begin position="1"/>
        <end position="17"/>
    </location>
</feature>
<organism evidence="15 16">
    <name type="scientific">Eptatretus burgeri</name>
    <name type="common">Inshore hagfish</name>
    <dbReference type="NCBI Taxonomy" id="7764"/>
    <lineage>
        <taxon>Eukaryota</taxon>
        <taxon>Metazoa</taxon>
        <taxon>Chordata</taxon>
        <taxon>Craniata</taxon>
        <taxon>Vertebrata</taxon>
        <taxon>Cyclostomata</taxon>
        <taxon>Myxini</taxon>
        <taxon>Myxiniformes</taxon>
        <taxon>Myxinidae</taxon>
        <taxon>Eptatretinae</taxon>
        <taxon>Eptatretus</taxon>
    </lineage>
</organism>
<dbReference type="Pfam" id="PF01094">
    <property type="entry name" value="ANF_receptor"/>
    <property type="match status" value="1"/>
</dbReference>
<feature type="transmembrane region" description="Helical" evidence="12">
    <location>
        <begin position="744"/>
        <end position="763"/>
    </location>
</feature>
<evidence type="ECO:0000256" key="13">
    <source>
        <dbReference type="SAM" id="SignalP"/>
    </source>
</evidence>
<evidence type="ECO:0000256" key="1">
    <source>
        <dbReference type="ARBA" id="ARBA00004651"/>
    </source>
</evidence>
<dbReference type="PRINTS" id="PR00248">
    <property type="entry name" value="GPCRMGR"/>
</dbReference>
<dbReference type="InterPro" id="IPR028082">
    <property type="entry name" value="Peripla_BP_I"/>
</dbReference>
<keyword evidence="5 13" id="KW-0732">Signal</keyword>
<comment type="subcellular location">
    <subcellularLocation>
        <location evidence="1">Cell membrane</location>
        <topology evidence="1">Multi-pass membrane protein</topology>
    </subcellularLocation>
</comment>
<dbReference type="PROSITE" id="PS50259">
    <property type="entry name" value="G_PROTEIN_RECEP_F3_4"/>
    <property type="match status" value="1"/>
</dbReference>
<feature type="chain" id="PRO_5034367114" description="G-protein coupled receptors family 3 profile domain-containing protein" evidence="13">
    <location>
        <begin position="18"/>
        <end position="879"/>
    </location>
</feature>
<dbReference type="InterPro" id="IPR001828">
    <property type="entry name" value="ANF_lig-bd_rcpt"/>
</dbReference>
<keyword evidence="6 12" id="KW-1133">Transmembrane helix</keyword>
<evidence type="ECO:0000256" key="5">
    <source>
        <dbReference type="ARBA" id="ARBA00022729"/>
    </source>
</evidence>
<dbReference type="InterPro" id="IPR000337">
    <property type="entry name" value="GPCR_3"/>
</dbReference>
<keyword evidence="3" id="KW-1003">Cell membrane</keyword>
<dbReference type="GO" id="GO:0004930">
    <property type="term" value="F:G protein-coupled receptor activity"/>
    <property type="evidence" value="ECO:0007669"/>
    <property type="project" value="UniProtKB-KW"/>
</dbReference>
<dbReference type="OMA" id="LIWTKES"/>
<dbReference type="Pfam" id="PF00003">
    <property type="entry name" value="7tm_3"/>
    <property type="match status" value="1"/>
</dbReference>
<feature type="transmembrane region" description="Helical" evidence="12">
    <location>
        <begin position="637"/>
        <end position="656"/>
    </location>
</feature>
<keyword evidence="7" id="KW-0297">G-protein coupled receptor</keyword>
<feature type="transmembrane region" description="Helical" evidence="12">
    <location>
        <begin position="775"/>
        <end position="798"/>
    </location>
</feature>
<evidence type="ECO:0000256" key="10">
    <source>
        <dbReference type="ARBA" id="ARBA00023180"/>
    </source>
</evidence>
<feature type="transmembrane region" description="Helical" evidence="12">
    <location>
        <begin position="663"/>
        <end position="682"/>
    </location>
</feature>
<keyword evidence="16" id="KW-1185">Reference proteome</keyword>
<evidence type="ECO:0000256" key="11">
    <source>
        <dbReference type="ARBA" id="ARBA00023224"/>
    </source>
</evidence>
<evidence type="ECO:0000256" key="4">
    <source>
        <dbReference type="ARBA" id="ARBA00022692"/>
    </source>
</evidence>
<evidence type="ECO:0000256" key="7">
    <source>
        <dbReference type="ARBA" id="ARBA00023040"/>
    </source>
</evidence>
<keyword evidence="9" id="KW-0675">Receptor</keyword>
<keyword evidence="8 12" id="KW-0472">Membrane</keyword>
<dbReference type="InterPro" id="IPR017979">
    <property type="entry name" value="GPCR_3_CS"/>
</dbReference>
<feature type="transmembrane region" description="Helical" evidence="12">
    <location>
        <begin position="595"/>
        <end position="617"/>
    </location>
</feature>
<evidence type="ECO:0000256" key="2">
    <source>
        <dbReference type="ARBA" id="ARBA00007242"/>
    </source>
</evidence>
<evidence type="ECO:0000313" key="15">
    <source>
        <dbReference type="Ensembl" id="ENSEBUP00000005677.1"/>
    </source>
</evidence>
<name>A0A8C4PYG2_EPTBU</name>
<evidence type="ECO:0000256" key="3">
    <source>
        <dbReference type="ARBA" id="ARBA00022475"/>
    </source>
</evidence>
<dbReference type="GeneTree" id="ENSGT01150000286997"/>
<evidence type="ECO:0000259" key="14">
    <source>
        <dbReference type="PROSITE" id="PS50259"/>
    </source>
</evidence>
<reference evidence="15" key="1">
    <citation type="submission" date="2025-08" db="UniProtKB">
        <authorList>
            <consortium name="Ensembl"/>
        </authorList>
    </citation>
    <scope>IDENTIFICATION</scope>
</reference>
<dbReference type="SUPFAM" id="SSF53822">
    <property type="entry name" value="Periplasmic binding protein-like I"/>
    <property type="match status" value="1"/>
</dbReference>
<dbReference type="InterPro" id="IPR017978">
    <property type="entry name" value="GPCR_3_C"/>
</dbReference>
<dbReference type="PANTHER" id="PTHR24061:SF422">
    <property type="entry name" value="G-PROTEIN COUPLED RECEPTORS FAMILY 3 PROFILE DOMAIN-CONTAINING PROTEIN"/>
    <property type="match status" value="1"/>
</dbReference>
<dbReference type="Ensembl" id="ENSEBUT00000006119.1">
    <property type="protein sequence ID" value="ENSEBUP00000005677.1"/>
    <property type="gene ID" value="ENSEBUG00000003836.1"/>
</dbReference>
<dbReference type="AlphaFoldDB" id="A0A8C4PYG2"/>
<evidence type="ECO:0000256" key="9">
    <source>
        <dbReference type="ARBA" id="ARBA00023170"/>
    </source>
</evidence>
<feature type="domain" description="G-protein coupled receptors family 3 profile" evidence="14">
    <location>
        <begin position="560"/>
        <end position="800"/>
    </location>
</feature>
<evidence type="ECO:0000256" key="12">
    <source>
        <dbReference type="SAM" id="Phobius"/>
    </source>
</evidence>
<dbReference type="PANTHER" id="PTHR24061">
    <property type="entry name" value="CALCIUM-SENSING RECEPTOR-RELATED"/>
    <property type="match status" value="1"/>
</dbReference>
<evidence type="ECO:0000313" key="16">
    <source>
        <dbReference type="Proteomes" id="UP000694388"/>
    </source>
</evidence>
<sequence length="879" mass="98984">MQCFTFVLCLFVPFVSGWTCMPRNTMERHGIAQYGDIMIGGIFPIHGTMATPEHSYKEPPGAVQCLRFDQRRFQWTMSMIFAISEINKSQILLPNITLGYVINDNCYRMQRSIENSLKYIESRSADEEPCFYQVVMTTLGSSETVAIDRMLGIFHTPQISGAAACKCLSNKKNFPAFMRTAPSDLHHADAVAHLVLHFKWVFVGAFAVDDDFGRTGINQILNTIETNGGCIAFNELLPKVKNEEKIQQFVILYSNEQDASPLIEELLLQNVTGKTWLGTSDWIRSKRYSSSHYAHILRGSMGFIQIFGEIPGFHEFLKSLNFYIIELWEDVFGCTWDGVQIDLPPCSGLESLEKVYAQFTDVSDLHISTYQSAYVIAYALMDIQSCTAQNTPFQNGSCVSIDDFQPWELLVYLRNVRWKTTMGTTMFFDENGDPPGPHDLIIWDKDANGTIFFKKIGHFASDASPGKKLSVDVDGFHWNSGSTKVPQSVCSEPCVTGTRKVALKGEPFCCFDCIPCTNREYSNGTDSTECLRCITYYWSNEDRNGCVPMPEDYLAFTNPAALVILSFNLLGILIVVIVGIILFRGRDSPVMKDTDGRVVTLFLLALMVSLLSSLILIGAPDDVKCPIRDPLVCSAHIYVFNIVDLTCSTDGSLYKFKLLKEEFLVLLCLMPQIIFCLLWAFVGEPRLVRTVDIQPNMVTLECGGTSTAWPVGSLSYLVFLAISCYAVAFKALKLDIVHKEAKFITFSMTVCLLVCLAFVPAYNSTQGTFNHITKIAAVIVTSLGLLGCIMLPKCYMVLVKNIDRDRDILTFKSEFWFVRENRGMKDYVDGWRSGDDAPEGWSQMWESGTKNYSFTLMKSCFTIPNVYSEKKGRADRFFW</sequence>
<dbReference type="InterPro" id="IPR011500">
    <property type="entry name" value="GPCR_3_9-Cys_dom"/>
</dbReference>
<dbReference type="Pfam" id="PF07562">
    <property type="entry name" value="NCD3G"/>
    <property type="match status" value="1"/>
</dbReference>
<dbReference type="Gene3D" id="2.10.50.30">
    <property type="entry name" value="GPCR, family 3, nine cysteines domain"/>
    <property type="match status" value="1"/>
</dbReference>
<evidence type="ECO:0000256" key="6">
    <source>
        <dbReference type="ARBA" id="ARBA00022989"/>
    </source>
</evidence>
<keyword evidence="4 12" id="KW-0812">Transmembrane</keyword>
<dbReference type="Proteomes" id="UP000694388">
    <property type="component" value="Unplaced"/>
</dbReference>
<proteinExistence type="inferred from homology"/>
<keyword evidence="10" id="KW-0325">Glycoprotein</keyword>
<accession>A0A8C4PYG2</accession>
<dbReference type="PROSITE" id="PS00980">
    <property type="entry name" value="G_PROTEIN_RECEP_F3_2"/>
    <property type="match status" value="1"/>
</dbReference>
<comment type="similarity">
    <text evidence="2">Belongs to the G-protein coupled receptor 3 family.</text>
</comment>
<feature type="transmembrane region" description="Helical" evidence="12">
    <location>
        <begin position="560"/>
        <end position="583"/>
    </location>
</feature>
<evidence type="ECO:0000256" key="8">
    <source>
        <dbReference type="ARBA" id="ARBA00023136"/>
    </source>
</evidence>
<dbReference type="Gene3D" id="3.40.50.2300">
    <property type="match status" value="2"/>
</dbReference>
<protein>
    <recommendedName>
        <fullName evidence="14">G-protein coupled receptors family 3 profile domain-containing protein</fullName>
    </recommendedName>
</protein>
<feature type="transmembrane region" description="Helical" evidence="12">
    <location>
        <begin position="714"/>
        <end position="732"/>
    </location>
</feature>
<dbReference type="GO" id="GO:0005886">
    <property type="term" value="C:plasma membrane"/>
    <property type="evidence" value="ECO:0007669"/>
    <property type="project" value="UniProtKB-SubCell"/>
</dbReference>
<dbReference type="FunFam" id="2.10.50.30:FF:000002">
    <property type="entry name" value="Vomeronasal 2 receptor, h1"/>
    <property type="match status" value="1"/>
</dbReference>
<dbReference type="FunFam" id="3.40.50.2300:FF:000016">
    <property type="entry name" value="Taste 1 receptor member 2"/>
    <property type="match status" value="1"/>
</dbReference>